<dbReference type="Pfam" id="PF13637">
    <property type="entry name" value="Ank_4"/>
    <property type="match status" value="1"/>
</dbReference>
<evidence type="ECO:0000313" key="2">
    <source>
        <dbReference type="Proteomes" id="UP000749559"/>
    </source>
</evidence>
<dbReference type="Proteomes" id="UP000749559">
    <property type="component" value="Unassembled WGS sequence"/>
</dbReference>
<dbReference type="AlphaFoldDB" id="A0A8J1UMY6"/>
<reference evidence="1" key="1">
    <citation type="submission" date="2022-03" db="EMBL/GenBank/DDBJ databases">
        <authorList>
            <person name="Martin C."/>
        </authorList>
    </citation>
    <scope>NUCLEOTIDE SEQUENCE</scope>
</reference>
<comment type="caution">
    <text evidence="1">The sequence shown here is derived from an EMBL/GenBank/DDBJ whole genome shotgun (WGS) entry which is preliminary data.</text>
</comment>
<accession>A0A8J1UMY6</accession>
<dbReference type="Gene3D" id="1.25.40.20">
    <property type="entry name" value="Ankyrin repeat-containing domain"/>
    <property type="match status" value="1"/>
</dbReference>
<name>A0A8J1UMY6_OWEFU</name>
<organism evidence="1 2">
    <name type="scientific">Owenia fusiformis</name>
    <name type="common">Polychaete worm</name>
    <dbReference type="NCBI Taxonomy" id="6347"/>
    <lineage>
        <taxon>Eukaryota</taxon>
        <taxon>Metazoa</taxon>
        <taxon>Spiralia</taxon>
        <taxon>Lophotrochozoa</taxon>
        <taxon>Annelida</taxon>
        <taxon>Polychaeta</taxon>
        <taxon>Sedentaria</taxon>
        <taxon>Canalipalpata</taxon>
        <taxon>Sabellida</taxon>
        <taxon>Oweniida</taxon>
        <taxon>Oweniidae</taxon>
        <taxon>Owenia</taxon>
    </lineage>
</organism>
<dbReference type="PROSITE" id="PS50088">
    <property type="entry name" value="ANK_REPEAT"/>
    <property type="match status" value="1"/>
</dbReference>
<proteinExistence type="predicted"/>
<protein>
    <submittedName>
        <fullName evidence="1">Uncharacterized protein</fullName>
    </submittedName>
</protein>
<dbReference type="InterPro" id="IPR036770">
    <property type="entry name" value="Ankyrin_rpt-contain_sf"/>
</dbReference>
<evidence type="ECO:0000313" key="1">
    <source>
        <dbReference type="EMBL" id="CAH1793702.1"/>
    </source>
</evidence>
<dbReference type="SUPFAM" id="SSF48403">
    <property type="entry name" value="Ankyrin repeat"/>
    <property type="match status" value="1"/>
</dbReference>
<keyword evidence="2" id="KW-1185">Reference proteome</keyword>
<dbReference type="InterPro" id="IPR002110">
    <property type="entry name" value="Ankyrin_rpt"/>
</dbReference>
<sequence length="179" mass="20376">MSALMYAAWSPGYQCMELLIDNNADINAVDNNGNNALIWATKTDTTCTCSGSRISSLHHKEYQYVLQRDLVPSIKRNQFLKFSILITKGTGSVSLKVLGKLTSNQSAQLKVQSIFKDRKLNLQNIVKQTIFNTINSISCRKYINVIEQLIQDSHLPLRLKQFMSFDEDIDELYTIISKH</sequence>
<gene>
    <name evidence="1" type="ORF">OFUS_LOCUS18522</name>
</gene>
<dbReference type="EMBL" id="CAIIXF020000009">
    <property type="protein sequence ID" value="CAH1793702.1"/>
    <property type="molecule type" value="Genomic_DNA"/>
</dbReference>